<dbReference type="OrthoDB" id="9814125at2"/>
<evidence type="ECO:0000256" key="1">
    <source>
        <dbReference type="ARBA" id="ARBA00023015"/>
    </source>
</evidence>
<dbReference type="STRING" id="316056.RPC_1179"/>
<dbReference type="CDD" id="cd17536">
    <property type="entry name" value="REC_YesN-like"/>
    <property type="match status" value="1"/>
</dbReference>
<feature type="domain" description="HTH araC/xylS-type" evidence="6">
    <location>
        <begin position="240"/>
        <end position="338"/>
    </location>
</feature>
<dbReference type="InterPro" id="IPR009057">
    <property type="entry name" value="Homeodomain-like_sf"/>
</dbReference>
<dbReference type="GO" id="GO:0003700">
    <property type="term" value="F:DNA-binding transcription factor activity"/>
    <property type="evidence" value="ECO:0007669"/>
    <property type="project" value="InterPro"/>
</dbReference>
<keyword evidence="1" id="KW-0805">Transcription regulation</keyword>
<dbReference type="PANTHER" id="PTHR43280:SF10">
    <property type="entry name" value="REGULATORY PROTEIN POCR"/>
    <property type="match status" value="1"/>
</dbReference>
<evidence type="ECO:0000259" key="6">
    <source>
        <dbReference type="PROSITE" id="PS01124"/>
    </source>
</evidence>
<keyword evidence="4" id="KW-0597">Phosphoprotein</keyword>
<dbReference type="PRINTS" id="PR00032">
    <property type="entry name" value="HTHARAC"/>
</dbReference>
<evidence type="ECO:0000256" key="5">
    <source>
        <dbReference type="SAM" id="MobiDB-lite"/>
    </source>
</evidence>
<dbReference type="SMART" id="SM00342">
    <property type="entry name" value="HTH_ARAC"/>
    <property type="match status" value="1"/>
</dbReference>
<dbReference type="GO" id="GO:0043565">
    <property type="term" value="F:sequence-specific DNA binding"/>
    <property type="evidence" value="ECO:0007669"/>
    <property type="project" value="InterPro"/>
</dbReference>
<dbReference type="PROSITE" id="PS50110">
    <property type="entry name" value="RESPONSE_REGULATORY"/>
    <property type="match status" value="1"/>
</dbReference>
<gene>
    <name evidence="8" type="ordered locus">RPC_1179</name>
</gene>
<dbReference type="InterPro" id="IPR018060">
    <property type="entry name" value="HTH_AraC"/>
</dbReference>
<dbReference type="InterPro" id="IPR001789">
    <property type="entry name" value="Sig_transdc_resp-reg_receiver"/>
</dbReference>
<feature type="domain" description="Response regulatory" evidence="7">
    <location>
        <begin position="3"/>
        <end position="120"/>
    </location>
</feature>
<dbReference type="HOGENOM" id="CLU_000445_5_1_5"/>
<sequence>MYNLVIVEDEDLEREALRKILTENFDCIRIVGEARTGAEAVALIDSCDVDLMLVDINIPIITGLDVIRHLREGHVDTKVVVTTAYDYFEMTREAIHLKVDEYLLKPVRTQALVSTLETCIQQLGADRKCRVMVARLGELADQNAYQDGVALVRRHVEWICTQRDYPCRDVAQNSATALLALIRAKGLRVSAALARQVTELRTMSLDDRGLQSVLGVFLGLADLLFDVREEQLDEAGSTVQKAINYIERNLSKRVTLEDAADYAKISACYLSRMFKKTLDVNFVTYLTTRRMELAKELLAGTERSITNIAKEFSYNDLNYFCKSFKKEIGVSPSEYRRQAREGQGGAPGVRMATMAEPRP</sequence>
<dbReference type="Gene3D" id="1.10.10.60">
    <property type="entry name" value="Homeodomain-like"/>
    <property type="match status" value="2"/>
</dbReference>
<dbReference type="KEGG" id="rpc:RPC_1179"/>
<dbReference type="Pfam" id="PF00072">
    <property type="entry name" value="Response_reg"/>
    <property type="match status" value="1"/>
</dbReference>
<accession>Q21A44</accession>
<evidence type="ECO:0000259" key="7">
    <source>
        <dbReference type="PROSITE" id="PS50110"/>
    </source>
</evidence>
<dbReference type="SUPFAM" id="SSF52172">
    <property type="entry name" value="CheY-like"/>
    <property type="match status" value="1"/>
</dbReference>
<keyword evidence="2" id="KW-0238">DNA-binding</keyword>
<dbReference type="SUPFAM" id="SSF46689">
    <property type="entry name" value="Homeodomain-like"/>
    <property type="match status" value="2"/>
</dbReference>
<dbReference type="RefSeq" id="WP_011471647.1">
    <property type="nucleotide sequence ID" value="NC_007925.1"/>
</dbReference>
<dbReference type="Pfam" id="PF12833">
    <property type="entry name" value="HTH_18"/>
    <property type="match status" value="1"/>
</dbReference>
<evidence type="ECO:0000313" key="8">
    <source>
        <dbReference type="EMBL" id="ABD86742.1"/>
    </source>
</evidence>
<dbReference type="EMBL" id="CP000301">
    <property type="protein sequence ID" value="ABD86742.1"/>
    <property type="molecule type" value="Genomic_DNA"/>
</dbReference>
<dbReference type="Gene3D" id="3.40.50.2300">
    <property type="match status" value="1"/>
</dbReference>
<feature type="region of interest" description="Disordered" evidence="5">
    <location>
        <begin position="336"/>
        <end position="359"/>
    </location>
</feature>
<dbReference type="eggNOG" id="COG2207">
    <property type="taxonomic scope" value="Bacteria"/>
</dbReference>
<evidence type="ECO:0000256" key="2">
    <source>
        <dbReference type="ARBA" id="ARBA00023125"/>
    </source>
</evidence>
<reference evidence="8" key="1">
    <citation type="submission" date="2006-03" db="EMBL/GenBank/DDBJ databases">
        <title>Complete sequence of Rhodopseudomonas palustris BisB18.</title>
        <authorList>
            <consortium name="US DOE Joint Genome Institute"/>
            <person name="Copeland A."/>
            <person name="Lucas S."/>
            <person name="Lapidus A."/>
            <person name="Barry K."/>
            <person name="Detter J.C."/>
            <person name="Glavina del Rio T."/>
            <person name="Hammon N."/>
            <person name="Israni S."/>
            <person name="Dalin E."/>
            <person name="Tice H."/>
            <person name="Pitluck S."/>
            <person name="Chain P."/>
            <person name="Malfatti S."/>
            <person name="Shin M."/>
            <person name="Vergez L."/>
            <person name="Schmutz J."/>
            <person name="Larimer F."/>
            <person name="Land M."/>
            <person name="Hauser L."/>
            <person name="Pelletier D.A."/>
            <person name="Kyrpides N."/>
            <person name="Anderson I."/>
            <person name="Oda Y."/>
            <person name="Harwood C.S."/>
            <person name="Richardson P."/>
        </authorList>
    </citation>
    <scope>NUCLEOTIDE SEQUENCE [LARGE SCALE GENOMIC DNA]</scope>
    <source>
        <strain evidence="8">BisB18</strain>
    </source>
</reference>
<proteinExistence type="predicted"/>
<dbReference type="AlphaFoldDB" id="Q21A44"/>
<organism evidence="8">
    <name type="scientific">Rhodopseudomonas palustris (strain BisB18)</name>
    <dbReference type="NCBI Taxonomy" id="316056"/>
    <lineage>
        <taxon>Bacteria</taxon>
        <taxon>Pseudomonadati</taxon>
        <taxon>Pseudomonadota</taxon>
        <taxon>Alphaproteobacteria</taxon>
        <taxon>Hyphomicrobiales</taxon>
        <taxon>Nitrobacteraceae</taxon>
        <taxon>Rhodopseudomonas</taxon>
    </lineage>
</organism>
<dbReference type="eggNOG" id="COG4753">
    <property type="taxonomic scope" value="Bacteria"/>
</dbReference>
<keyword evidence="3" id="KW-0804">Transcription</keyword>
<dbReference type="PROSITE" id="PS01124">
    <property type="entry name" value="HTH_ARAC_FAMILY_2"/>
    <property type="match status" value="1"/>
</dbReference>
<dbReference type="InterPro" id="IPR011006">
    <property type="entry name" value="CheY-like_superfamily"/>
</dbReference>
<dbReference type="PANTHER" id="PTHR43280">
    <property type="entry name" value="ARAC-FAMILY TRANSCRIPTIONAL REGULATOR"/>
    <property type="match status" value="1"/>
</dbReference>
<dbReference type="SMART" id="SM00448">
    <property type="entry name" value="REC"/>
    <property type="match status" value="1"/>
</dbReference>
<name>Q21A44_RHOPB</name>
<feature type="modified residue" description="4-aspartylphosphate" evidence="4">
    <location>
        <position position="55"/>
    </location>
</feature>
<evidence type="ECO:0000256" key="3">
    <source>
        <dbReference type="ARBA" id="ARBA00023163"/>
    </source>
</evidence>
<dbReference type="InterPro" id="IPR020449">
    <property type="entry name" value="Tscrpt_reg_AraC-type_HTH"/>
</dbReference>
<dbReference type="GO" id="GO:0000160">
    <property type="term" value="P:phosphorelay signal transduction system"/>
    <property type="evidence" value="ECO:0007669"/>
    <property type="project" value="InterPro"/>
</dbReference>
<protein>
    <submittedName>
        <fullName evidence="8">Two component transcriptional regulator, AraC family</fullName>
    </submittedName>
</protein>
<evidence type="ECO:0000256" key="4">
    <source>
        <dbReference type="PROSITE-ProRule" id="PRU00169"/>
    </source>
</evidence>